<name>A0A9D4T707_RHISA</name>
<proteinExistence type="predicted"/>
<evidence type="ECO:0000313" key="3">
    <source>
        <dbReference type="Proteomes" id="UP000821837"/>
    </source>
</evidence>
<keyword evidence="3" id="KW-1185">Reference proteome</keyword>
<sequence length="169" mass="18943">MEDKGKNYYSNLCCQASESEVVSQNKRQISLDLLRTLPNNVRFSSPDADGIRKLQEVLQAICLHNPSLGYCQGMNFLVGMCLLFMEPEDAFCLVGAQADQEVLKTLLRDKLPRLHRHLAQLDIELCTVTLNWFLAIFFDSVPFEAGVDIVFVPLAAVLLLPASSSSIWH</sequence>
<gene>
    <name evidence="2" type="ORF">HPB52_000984</name>
</gene>
<dbReference type="FunFam" id="1.10.8.270:FF:000026">
    <property type="entry name" value="TBC (Tre-2/Bub2/Cdc16) domain family"/>
    <property type="match status" value="1"/>
</dbReference>
<evidence type="ECO:0000313" key="2">
    <source>
        <dbReference type="EMBL" id="KAH7981738.1"/>
    </source>
</evidence>
<evidence type="ECO:0000259" key="1">
    <source>
        <dbReference type="PROSITE" id="PS50086"/>
    </source>
</evidence>
<dbReference type="Gene3D" id="1.10.8.270">
    <property type="entry name" value="putative rabgap domain of human tbc1 domain family member 14 like domains"/>
    <property type="match status" value="1"/>
</dbReference>
<reference evidence="2" key="2">
    <citation type="submission" date="2021-09" db="EMBL/GenBank/DDBJ databases">
        <authorList>
            <person name="Jia N."/>
            <person name="Wang J."/>
            <person name="Shi W."/>
            <person name="Du L."/>
            <person name="Sun Y."/>
            <person name="Zhan W."/>
            <person name="Jiang J."/>
            <person name="Wang Q."/>
            <person name="Zhang B."/>
            <person name="Ji P."/>
            <person name="Sakyi L.B."/>
            <person name="Cui X."/>
            <person name="Yuan T."/>
            <person name="Jiang B."/>
            <person name="Yang W."/>
            <person name="Lam T.T.-Y."/>
            <person name="Chang Q."/>
            <person name="Ding S."/>
            <person name="Wang X."/>
            <person name="Zhu J."/>
            <person name="Ruan X."/>
            <person name="Zhao L."/>
            <person name="Wei J."/>
            <person name="Que T."/>
            <person name="Du C."/>
            <person name="Cheng J."/>
            <person name="Dai P."/>
            <person name="Han X."/>
            <person name="Huang E."/>
            <person name="Gao Y."/>
            <person name="Liu J."/>
            <person name="Shao H."/>
            <person name="Ye R."/>
            <person name="Li L."/>
            <person name="Wei W."/>
            <person name="Wang X."/>
            <person name="Wang C."/>
            <person name="Huo Q."/>
            <person name="Li W."/>
            <person name="Guo W."/>
            <person name="Chen H."/>
            <person name="Chen S."/>
            <person name="Zhou L."/>
            <person name="Zhou L."/>
            <person name="Ni X."/>
            <person name="Tian J."/>
            <person name="Zhou Y."/>
            <person name="Sheng Y."/>
            <person name="Liu T."/>
            <person name="Pan Y."/>
            <person name="Xia L."/>
            <person name="Li J."/>
            <person name="Zhao F."/>
            <person name="Cao W."/>
        </authorList>
    </citation>
    <scope>NUCLEOTIDE SEQUENCE</scope>
    <source>
        <strain evidence="2">Rsan-2018</strain>
        <tissue evidence="2">Larvae</tissue>
    </source>
</reference>
<dbReference type="GO" id="GO:0005096">
    <property type="term" value="F:GTPase activator activity"/>
    <property type="evidence" value="ECO:0007669"/>
    <property type="project" value="TreeGrafter"/>
</dbReference>
<dbReference type="InterPro" id="IPR035969">
    <property type="entry name" value="Rab-GAP_TBC_sf"/>
</dbReference>
<dbReference type="Gene3D" id="1.10.472.80">
    <property type="entry name" value="Ypt/Rab-GAP domain of gyp1p, domain 3"/>
    <property type="match status" value="1"/>
</dbReference>
<dbReference type="PROSITE" id="PS50086">
    <property type="entry name" value="TBC_RABGAP"/>
    <property type="match status" value="1"/>
</dbReference>
<dbReference type="VEuPathDB" id="VectorBase:RSAN_031145"/>
<dbReference type="AlphaFoldDB" id="A0A9D4T707"/>
<comment type="caution">
    <text evidence="2">The sequence shown here is derived from an EMBL/GenBank/DDBJ whole genome shotgun (WGS) entry which is preliminary data.</text>
</comment>
<reference evidence="2" key="1">
    <citation type="journal article" date="2020" name="Cell">
        <title>Large-Scale Comparative Analyses of Tick Genomes Elucidate Their Genetic Diversity and Vector Capacities.</title>
        <authorList>
            <consortium name="Tick Genome and Microbiome Consortium (TIGMIC)"/>
            <person name="Jia N."/>
            <person name="Wang J."/>
            <person name="Shi W."/>
            <person name="Du L."/>
            <person name="Sun Y."/>
            <person name="Zhan W."/>
            <person name="Jiang J.F."/>
            <person name="Wang Q."/>
            <person name="Zhang B."/>
            <person name="Ji P."/>
            <person name="Bell-Sakyi L."/>
            <person name="Cui X.M."/>
            <person name="Yuan T.T."/>
            <person name="Jiang B.G."/>
            <person name="Yang W.F."/>
            <person name="Lam T.T."/>
            <person name="Chang Q.C."/>
            <person name="Ding S.J."/>
            <person name="Wang X.J."/>
            <person name="Zhu J.G."/>
            <person name="Ruan X.D."/>
            <person name="Zhao L."/>
            <person name="Wei J.T."/>
            <person name="Ye R.Z."/>
            <person name="Que T.C."/>
            <person name="Du C.H."/>
            <person name="Zhou Y.H."/>
            <person name="Cheng J.X."/>
            <person name="Dai P.F."/>
            <person name="Guo W.B."/>
            <person name="Han X.H."/>
            <person name="Huang E.J."/>
            <person name="Li L.F."/>
            <person name="Wei W."/>
            <person name="Gao Y.C."/>
            <person name="Liu J.Z."/>
            <person name="Shao H.Z."/>
            <person name="Wang X."/>
            <person name="Wang C.C."/>
            <person name="Yang T.C."/>
            <person name="Huo Q.B."/>
            <person name="Li W."/>
            <person name="Chen H.Y."/>
            <person name="Chen S.E."/>
            <person name="Zhou L.G."/>
            <person name="Ni X.B."/>
            <person name="Tian J.H."/>
            <person name="Sheng Y."/>
            <person name="Liu T."/>
            <person name="Pan Y.S."/>
            <person name="Xia L.Y."/>
            <person name="Li J."/>
            <person name="Zhao F."/>
            <person name="Cao W.C."/>
        </authorList>
    </citation>
    <scope>NUCLEOTIDE SEQUENCE</scope>
    <source>
        <strain evidence="2">Rsan-2018</strain>
    </source>
</reference>
<dbReference type="EMBL" id="JABSTV010001245">
    <property type="protein sequence ID" value="KAH7981738.1"/>
    <property type="molecule type" value="Genomic_DNA"/>
</dbReference>
<dbReference type="InterPro" id="IPR050302">
    <property type="entry name" value="Rab_GAP_TBC_domain"/>
</dbReference>
<organism evidence="2 3">
    <name type="scientific">Rhipicephalus sanguineus</name>
    <name type="common">Brown dog tick</name>
    <name type="synonym">Ixodes sanguineus</name>
    <dbReference type="NCBI Taxonomy" id="34632"/>
    <lineage>
        <taxon>Eukaryota</taxon>
        <taxon>Metazoa</taxon>
        <taxon>Ecdysozoa</taxon>
        <taxon>Arthropoda</taxon>
        <taxon>Chelicerata</taxon>
        <taxon>Arachnida</taxon>
        <taxon>Acari</taxon>
        <taxon>Parasitiformes</taxon>
        <taxon>Ixodida</taxon>
        <taxon>Ixodoidea</taxon>
        <taxon>Ixodidae</taxon>
        <taxon>Rhipicephalinae</taxon>
        <taxon>Rhipicephalus</taxon>
        <taxon>Rhipicephalus</taxon>
    </lineage>
</organism>
<dbReference type="GO" id="GO:0031267">
    <property type="term" value="F:small GTPase binding"/>
    <property type="evidence" value="ECO:0007669"/>
    <property type="project" value="TreeGrafter"/>
</dbReference>
<feature type="domain" description="Rab-GAP TBC" evidence="1">
    <location>
        <begin position="1"/>
        <end position="157"/>
    </location>
</feature>
<dbReference type="Proteomes" id="UP000821837">
    <property type="component" value="Chromosome 1"/>
</dbReference>
<protein>
    <recommendedName>
        <fullName evidence="1">Rab-GAP TBC domain-containing protein</fullName>
    </recommendedName>
</protein>
<dbReference type="InterPro" id="IPR000195">
    <property type="entry name" value="Rab-GAP-TBC_dom"/>
</dbReference>
<dbReference type="PANTHER" id="PTHR47219:SF20">
    <property type="entry name" value="TBC1 DOMAIN FAMILY MEMBER 2B"/>
    <property type="match status" value="1"/>
</dbReference>
<dbReference type="PANTHER" id="PTHR47219">
    <property type="entry name" value="RAB GTPASE-ACTIVATING PROTEIN 1-LIKE"/>
    <property type="match status" value="1"/>
</dbReference>
<dbReference type="Pfam" id="PF00566">
    <property type="entry name" value="RabGAP-TBC"/>
    <property type="match status" value="2"/>
</dbReference>
<dbReference type="SMART" id="SM00164">
    <property type="entry name" value="TBC"/>
    <property type="match status" value="1"/>
</dbReference>
<dbReference type="SUPFAM" id="SSF47923">
    <property type="entry name" value="Ypt/Rab-GAP domain of gyp1p"/>
    <property type="match status" value="1"/>
</dbReference>
<accession>A0A9D4T707</accession>